<keyword evidence="1" id="KW-1133">Transmembrane helix</keyword>
<keyword evidence="3" id="KW-1185">Reference proteome</keyword>
<evidence type="ECO:0000313" key="3">
    <source>
        <dbReference type="Proteomes" id="UP000296201"/>
    </source>
</evidence>
<sequence>MSIKPKDWEDDNKVSEFQHVDETLNASNDFLKKAIYFVIGFLGYLLLAYWYKSHPFFGVNLNHVVYEDENMLLFMGFPFLFELIIINVFVYFITGGDYLLDDKNQHKIMGVNNPADKVWGIGEDD</sequence>
<organism evidence="2 3">
    <name type="scientific">Hydrogenovibrio crunogenus</name>
    <dbReference type="NCBI Taxonomy" id="39765"/>
    <lineage>
        <taxon>Bacteria</taxon>
        <taxon>Pseudomonadati</taxon>
        <taxon>Pseudomonadota</taxon>
        <taxon>Gammaproteobacteria</taxon>
        <taxon>Thiotrichales</taxon>
        <taxon>Piscirickettsiaceae</taxon>
        <taxon>Hydrogenovibrio</taxon>
    </lineage>
</organism>
<dbReference type="RefSeq" id="WP_135796072.1">
    <property type="nucleotide sequence ID" value="NZ_CP032096.1"/>
</dbReference>
<protein>
    <submittedName>
        <fullName evidence="2">Uncharacterized protein</fullName>
    </submittedName>
</protein>
<feature type="transmembrane region" description="Helical" evidence="1">
    <location>
        <begin position="71"/>
        <end position="93"/>
    </location>
</feature>
<accession>A0A4P7P0L3</accession>
<reference evidence="2 3" key="1">
    <citation type="submission" date="2018-08" db="EMBL/GenBank/DDBJ databases">
        <title>Horizontal acquisition of hydrogen conversion ability and other habitat adaptations in Hydrogenovibrio crunogenus strains.</title>
        <authorList>
            <person name="Gonnella G."/>
            <person name="Adam N."/>
            <person name="Perner M."/>
        </authorList>
    </citation>
    <scope>NUCLEOTIDE SEQUENCE [LARGE SCALE GENOMIC DNA]</scope>
    <source>
        <strain evidence="2 3">SP-41</strain>
    </source>
</reference>
<proteinExistence type="predicted"/>
<feature type="transmembrane region" description="Helical" evidence="1">
    <location>
        <begin position="34"/>
        <end position="51"/>
    </location>
</feature>
<evidence type="ECO:0000313" key="2">
    <source>
        <dbReference type="EMBL" id="QBZ83449.1"/>
    </source>
</evidence>
<dbReference type="EMBL" id="CP032096">
    <property type="protein sequence ID" value="QBZ83449.1"/>
    <property type="molecule type" value="Genomic_DNA"/>
</dbReference>
<name>A0A4P7P0L3_9GAMM</name>
<keyword evidence="1" id="KW-0812">Transmembrane</keyword>
<dbReference type="Proteomes" id="UP000296201">
    <property type="component" value="Chromosome"/>
</dbReference>
<dbReference type="AlphaFoldDB" id="A0A4P7P0L3"/>
<keyword evidence="1" id="KW-0472">Membrane</keyword>
<evidence type="ECO:0000256" key="1">
    <source>
        <dbReference type="SAM" id="Phobius"/>
    </source>
</evidence>
<gene>
    <name evidence="2" type="ORF">GHNINEIG_01504</name>
</gene>